<dbReference type="PROSITE" id="PS01098">
    <property type="entry name" value="LIPASE_GDSL_SER"/>
    <property type="match status" value="1"/>
</dbReference>
<gene>
    <name evidence="4" type="ORF">FNV43_RR08070</name>
</gene>
<evidence type="ECO:0000256" key="3">
    <source>
        <dbReference type="SAM" id="Phobius"/>
    </source>
</evidence>
<comment type="caution">
    <text evidence="4">The sequence shown here is derived from an EMBL/GenBank/DDBJ whole genome shotgun (WGS) entry which is preliminary data.</text>
</comment>
<keyword evidence="5" id="KW-1185">Reference proteome</keyword>
<dbReference type="InterPro" id="IPR036514">
    <property type="entry name" value="SGNH_hydro_sf"/>
</dbReference>
<dbReference type="Pfam" id="PF00657">
    <property type="entry name" value="Lipase_GDSL"/>
    <property type="match status" value="1"/>
</dbReference>
<accession>A0A8K0HGY0</accession>
<dbReference type="InterPro" id="IPR008265">
    <property type="entry name" value="Lipase_GDSL_AS"/>
</dbReference>
<dbReference type="PANTHER" id="PTHR45966">
    <property type="entry name" value="GDSL-LIKE LIPASE/ACYLHYDROLASE"/>
    <property type="match status" value="1"/>
</dbReference>
<keyword evidence="2" id="KW-0732">Signal</keyword>
<reference evidence="4" key="1">
    <citation type="submission" date="2020-03" db="EMBL/GenBank/DDBJ databases">
        <title>A high-quality chromosome-level genome assembly of a woody plant with both climbing and erect habits, Rhamnella rubrinervis.</title>
        <authorList>
            <person name="Lu Z."/>
            <person name="Yang Y."/>
            <person name="Zhu X."/>
            <person name="Sun Y."/>
        </authorList>
    </citation>
    <scope>NUCLEOTIDE SEQUENCE</scope>
    <source>
        <strain evidence="4">BYM</strain>
        <tissue evidence="4">Leaf</tissue>
    </source>
</reference>
<keyword evidence="3" id="KW-0812">Transmembrane</keyword>
<dbReference type="InterPro" id="IPR035669">
    <property type="entry name" value="SGNH_plant_lipase-like"/>
</dbReference>
<dbReference type="PANTHER" id="PTHR45966:SF34">
    <property type="entry name" value="GDSL-LIKE LIPASE_ACYLHYDROLASE"/>
    <property type="match status" value="1"/>
</dbReference>
<evidence type="ECO:0000313" key="5">
    <source>
        <dbReference type="Proteomes" id="UP000796880"/>
    </source>
</evidence>
<dbReference type="InterPro" id="IPR001087">
    <property type="entry name" value="GDSL"/>
</dbReference>
<dbReference type="SUPFAM" id="SSF52266">
    <property type="entry name" value="SGNH hydrolase"/>
    <property type="match status" value="1"/>
</dbReference>
<sequence length="383" mass="42851">METRQVEDANAFSARRVSPMAEFGFHACLFVFCTSLVITNAQSQISKNHAPLFIFGDSLFDAGNNNYIDAVLKADFWPYGETFFKYPTGRFSDGRLVPDYIAEYAKLPLIPPYLQPGNHEYTNGVNFASSGAGALVETRQGRVIDLQTQLSYFKNVSRVMRKKLGDAEAQALLSRAVYLFSVGGNDYLFPFEENSSVLRTYSVQQFVGLVMGNITTVIKEIHKMGGRKFGFLDMLPLNCLPFSRASLGGGGGACFEKVTPYAKLHNKQLPKLLRKLQSELKGFKYSILPCYSFLDQRIKHPSKYGFKVGEAACCGSGPYRGILSCGGKTGVKDYYLCHNVSEYVFFDSFHLTEKAYQQFAKQFWNGKPSISGSYNLKALFEFN</sequence>
<keyword evidence="3" id="KW-1133">Transmembrane helix</keyword>
<keyword evidence="3" id="KW-0472">Membrane</keyword>
<dbReference type="AlphaFoldDB" id="A0A8K0HGY0"/>
<dbReference type="Proteomes" id="UP000796880">
    <property type="component" value="Unassembled WGS sequence"/>
</dbReference>
<dbReference type="InterPro" id="IPR044552">
    <property type="entry name" value="GLIP1-5/GLL25"/>
</dbReference>
<comment type="similarity">
    <text evidence="1">Belongs to the 'GDSL' lipolytic enzyme family.</text>
</comment>
<evidence type="ECO:0000256" key="2">
    <source>
        <dbReference type="ARBA" id="ARBA00022729"/>
    </source>
</evidence>
<organism evidence="4 5">
    <name type="scientific">Rhamnella rubrinervis</name>
    <dbReference type="NCBI Taxonomy" id="2594499"/>
    <lineage>
        <taxon>Eukaryota</taxon>
        <taxon>Viridiplantae</taxon>
        <taxon>Streptophyta</taxon>
        <taxon>Embryophyta</taxon>
        <taxon>Tracheophyta</taxon>
        <taxon>Spermatophyta</taxon>
        <taxon>Magnoliopsida</taxon>
        <taxon>eudicotyledons</taxon>
        <taxon>Gunneridae</taxon>
        <taxon>Pentapetalae</taxon>
        <taxon>rosids</taxon>
        <taxon>fabids</taxon>
        <taxon>Rosales</taxon>
        <taxon>Rhamnaceae</taxon>
        <taxon>rhamnoid group</taxon>
        <taxon>Rhamneae</taxon>
        <taxon>Rhamnella</taxon>
    </lineage>
</organism>
<dbReference type="GO" id="GO:0016298">
    <property type="term" value="F:lipase activity"/>
    <property type="evidence" value="ECO:0007669"/>
    <property type="project" value="InterPro"/>
</dbReference>
<dbReference type="OrthoDB" id="1600564at2759"/>
<dbReference type="EMBL" id="VOIH02000003">
    <property type="protein sequence ID" value="KAF3451974.1"/>
    <property type="molecule type" value="Genomic_DNA"/>
</dbReference>
<name>A0A8K0HGY0_9ROSA</name>
<dbReference type="CDD" id="cd01837">
    <property type="entry name" value="SGNH_plant_lipase_like"/>
    <property type="match status" value="1"/>
</dbReference>
<dbReference type="Gene3D" id="3.40.50.1110">
    <property type="entry name" value="SGNH hydrolase"/>
    <property type="match status" value="1"/>
</dbReference>
<evidence type="ECO:0000313" key="4">
    <source>
        <dbReference type="EMBL" id="KAF3451974.1"/>
    </source>
</evidence>
<protein>
    <recommendedName>
        <fullName evidence="6">GDSL esterase/lipase 1-like</fullName>
    </recommendedName>
</protein>
<feature type="transmembrane region" description="Helical" evidence="3">
    <location>
        <begin position="20"/>
        <end position="38"/>
    </location>
</feature>
<evidence type="ECO:0000256" key="1">
    <source>
        <dbReference type="ARBA" id="ARBA00008668"/>
    </source>
</evidence>
<proteinExistence type="inferred from homology"/>
<evidence type="ECO:0008006" key="6">
    <source>
        <dbReference type="Google" id="ProtNLM"/>
    </source>
</evidence>
<dbReference type="GO" id="GO:0006629">
    <property type="term" value="P:lipid metabolic process"/>
    <property type="evidence" value="ECO:0007669"/>
    <property type="project" value="InterPro"/>
</dbReference>